<accession>A0A0A2L4W9</accession>
<keyword evidence="2" id="KW-1185">Reference proteome</keyword>
<dbReference type="HOGENOM" id="CLU_2264634_0_0_1"/>
<dbReference type="OrthoDB" id="4540690at2759"/>
<comment type="caution">
    <text evidence="1">The sequence shown here is derived from an EMBL/GenBank/DDBJ whole genome shotgun (WGS) entry which is preliminary data.</text>
</comment>
<sequence length="103" mass="11492">MPEITCDEDLPNLPNTPTMQVRCVKKLILKHLGSAVDRVDKPPMQGMFSRTLFLIIKDKREIVHQFHTEPLDLNAFKTARQALGSIVPGATALEDEELLAQGV</sequence>
<dbReference type="AlphaFoldDB" id="A0A0A2L4W9"/>
<gene>
    <name evidence="1" type="ORF">PITC_085190</name>
</gene>
<evidence type="ECO:0000313" key="1">
    <source>
        <dbReference type="EMBL" id="KGO74181.1"/>
    </source>
</evidence>
<dbReference type="EMBL" id="JQGA01000700">
    <property type="protein sequence ID" value="KGO74181.1"/>
    <property type="molecule type" value="Genomic_DNA"/>
</dbReference>
<proteinExistence type="predicted"/>
<evidence type="ECO:0000313" key="2">
    <source>
        <dbReference type="Proteomes" id="UP000030104"/>
    </source>
</evidence>
<organism evidence="1 2">
    <name type="scientific">Penicillium italicum</name>
    <name type="common">Blue mold</name>
    <dbReference type="NCBI Taxonomy" id="40296"/>
    <lineage>
        <taxon>Eukaryota</taxon>
        <taxon>Fungi</taxon>
        <taxon>Dikarya</taxon>
        <taxon>Ascomycota</taxon>
        <taxon>Pezizomycotina</taxon>
        <taxon>Eurotiomycetes</taxon>
        <taxon>Eurotiomycetidae</taxon>
        <taxon>Eurotiales</taxon>
        <taxon>Aspergillaceae</taxon>
        <taxon>Penicillium</taxon>
    </lineage>
</organism>
<dbReference type="STRING" id="40296.A0A0A2L4W9"/>
<dbReference type="Proteomes" id="UP000030104">
    <property type="component" value="Unassembled WGS sequence"/>
</dbReference>
<dbReference type="PhylomeDB" id="A0A0A2L4W9"/>
<protein>
    <submittedName>
        <fullName evidence="1">Uncharacterized protein</fullName>
    </submittedName>
</protein>
<reference evidence="1 2" key="1">
    <citation type="journal article" date="2015" name="Mol. Plant Microbe Interact.">
        <title>Genome, transcriptome, and functional analyses of Penicillium expansum provide new insights into secondary metabolism and pathogenicity.</title>
        <authorList>
            <person name="Ballester A.R."/>
            <person name="Marcet-Houben M."/>
            <person name="Levin E."/>
            <person name="Sela N."/>
            <person name="Selma-Lazaro C."/>
            <person name="Carmona L."/>
            <person name="Wisniewski M."/>
            <person name="Droby S."/>
            <person name="Gonzalez-Candelas L."/>
            <person name="Gabaldon T."/>
        </authorList>
    </citation>
    <scope>NUCLEOTIDE SEQUENCE [LARGE SCALE GENOMIC DNA]</scope>
    <source>
        <strain evidence="1 2">PHI-1</strain>
    </source>
</reference>
<name>A0A0A2L4W9_PENIT</name>